<gene>
    <name evidence="3" type="ORF">ABZ931_41690</name>
</gene>
<dbReference type="EMBL" id="JBEYXT010000587">
    <property type="protein sequence ID" value="MEU6807407.1"/>
    <property type="molecule type" value="Genomic_DNA"/>
</dbReference>
<feature type="region of interest" description="Disordered" evidence="1">
    <location>
        <begin position="38"/>
        <end position="63"/>
    </location>
</feature>
<reference evidence="3 4" key="1">
    <citation type="submission" date="2024-06" db="EMBL/GenBank/DDBJ databases">
        <title>The Natural Products Discovery Center: Release of the First 8490 Sequenced Strains for Exploring Actinobacteria Biosynthetic Diversity.</title>
        <authorList>
            <person name="Kalkreuter E."/>
            <person name="Kautsar S.A."/>
            <person name="Yang D."/>
            <person name="Bader C.D."/>
            <person name="Teijaro C.N."/>
            <person name="Fluegel L."/>
            <person name="Davis C.M."/>
            <person name="Simpson J.R."/>
            <person name="Lauterbach L."/>
            <person name="Steele A.D."/>
            <person name="Gui C."/>
            <person name="Meng S."/>
            <person name="Li G."/>
            <person name="Viehrig K."/>
            <person name="Ye F."/>
            <person name="Su P."/>
            <person name="Kiefer A.F."/>
            <person name="Nichols A."/>
            <person name="Cepeda A.J."/>
            <person name="Yan W."/>
            <person name="Fan B."/>
            <person name="Jiang Y."/>
            <person name="Adhikari A."/>
            <person name="Zheng C.-J."/>
            <person name="Schuster L."/>
            <person name="Cowan T.M."/>
            <person name="Smanski M.J."/>
            <person name="Chevrette M.G."/>
            <person name="De Carvalho L.P.S."/>
            <person name="Shen B."/>
        </authorList>
    </citation>
    <scope>NUCLEOTIDE SEQUENCE [LARGE SCALE GENOMIC DNA]</scope>
    <source>
        <strain evidence="3 4">NPDC046851</strain>
    </source>
</reference>
<feature type="chain" id="PRO_5047222766" evidence="2">
    <location>
        <begin position="41"/>
        <end position="63"/>
    </location>
</feature>
<dbReference type="RefSeq" id="WP_359703738.1">
    <property type="nucleotide sequence ID" value="NZ_JBEYXT010000587.1"/>
</dbReference>
<comment type="caution">
    <text evidence="3">The sequence shown here is derived from an EMBL/GenBank/DDBJ whole genome shotgun (WGS) entry which is preliminary data.</text>
</comment>
<keyword evidence="4" id="KW-1185">Reference proteome</keyword>
<organism evidence="3 4">
    <name type="scientific">Streptomyces neyagawaensis</name>
    <dbReference type="NCBI Taxonomy" id="42238"/>
    <lineage>
        <taxon>Bacteria</taxon>
        <taxon>Bacillati</taxon>
        <taxon>Actinomycetota</taxon>
        <taxon>Actinomycetes</taxon>
        <taxon>Kitasatosporales</taxon>
        <taxon>Streptomycetaceae</taxon>
        <taxon>Streptomyces</taxon>
    </lineage>
</organism>
<evidence type="ECO:0000313" key="4">
    <source>
        <dbReference type="Proteomes" id="UP001551189"/>
    </source>
</evidence>
<proteinExistence type="predicted"/>
<accession>A0ABV3BD78</accession>
<protein>
    <submittedName>
        <fullName evidence="3">Uncharacterized protein</fullName>
    </submittedName>
</protein>
<evidence type="ECO:0000256" key="2">
    <source>
        <dbReference type="SAM" id="SignalP"/>
    </source>
</evidence>
<name>A0ABV3BD78_9ACTN</name>
<dbReference type="Proteomes" id="UP001551189">
    <property type="component" value="Unassembled WGS sequence"/>
</dbReference>
<feature type="signal peptide" evidence="2">
    <location>
        <begin position="1"/>
        <end position="40"/>
    </location>
</feature>
<evidence type="ECO:0000313" key="3">
    <source>
        <dbReference type="EMBL" id="MEU6807407.1"/>
    </source>
</evidence>
<keyword evidence="2" id="KW-0732">Signal</keyword>
<sequence>MPRTPHRTARRPLRKALVALFAALAPLLAATFFTAPAASAAPPPEPSSLAVAAPDAGGRCGRT</sequence>
<evidence type="ECO:0000256" key="1">
    <source>
        <dbReference type="SAM" id="MobiDB-lite"/>
    </source>
</evidence>